<comment type="cofactor">
    <cofactor evidence="9">
        <name>Zn(2+)</name>
        <dbReference type="ChEBI" id="CHEBI:29105"/>
    </cofactor>
    <text evidence="9">Binds 1 zinc ion per subunit.</text>
</comment>
<comment type="similarity">
    <text evidence="1">Belongs to the beta-class carbonic anhydrase family.</text>
</comment>
<dbReference type="EC" id="4.2.1.1" evidence="2"/>
<keyword evidence="11" id="KW-1185">Reference proteome</keyword>
<accession>A0A964BNI1</accession>
<evidence type="ECO:0000256" key="7">
    <source>
        <dbReference type="ARBA" id="ARBA00048348"/>
    </source>
</evidence>
<keyword evidence="4 9" id="KW-0862">Zinc</keyword>
<evidence type="ECO:0000256" key="5">
    <source>
        <dbReference type="ARBA" id="ARBA00023239"/>
    </source>
</evidence>
<dbReference type="PANTHER" id="PTHR11002:SF76">
    <property type="entry name" value="CARBONIC ANHYDRASE"/>
    <property type="match status" value="1"/>
</dbReference>
<keyword evidence="5" id="KW-0456">Lyase</keyword>
<keyword evidence="3 9" id="KW-0479">Metal-binding</keyword>
<dbReference type="Gene3D" id="3.40.1050.10">
    <property type="entry name" value="Carbonic anhydrase"/>
    <property type="match status" value="1"/>
</dbReference>
<dbReference type="AlphaFoldDB" id="A0A964BNI1"/>
<dbReference type="InterPro" id="IPR001765">
    <property type="entry name" value="Carbonic_anhydrase"/>
</dbReference>
<evidence type="ECO:0000256" key="8">
    <source>
        <dbReference type="ARBA" id="ARBA00082533"/>
    </source>
</evidence>
<evidence type="ECO:0000256" key="3">
    <source>
        <dbReference type="ARBA" id="ARBA00022723"/>
    </source>
</evidence>
<dbReference type="SMART" id="SM00947">
    <property type="entry name" value="Pro_CA"/>
    <property type="match status" value="1"/>
</dbReference>
<evidence type="ECO:0000313" key="10">
    <source>
        <dbReference type="EMBL" id="MCC0175881.1"/>
    </source>
</evidence>
<feature type="binding site" evidence="9">
    <location>
        <position position="46"/>
    </location>
    <ligand>
        <name>Zn(2+)</name>
        <dbReference type="ChEBI" id="CHEBI:29105"/>
    </ligand>
</feature>
<dbReference type="SUPFAM" id="SSF53056">
    <property type="entry name" value="beta-carbonic anhydrase, cab"/>
    <property type="match status" value="1"/>
</dbReference>
<evidence type="ECO:0000256" key="2">
    <source>
        <dbReference type="ARBA" id="ARBA00012925"/>
    </source>
</evidence>
<sequence>MIHYTIDELLKNNQSWAAQKLAFEPEYFNELSAGQKPPYLYIGCSDSRMPLTRFTQTEPGEIFVHRNIANQVSLTDINFLSILDYAIAHLEVQHIIVCGHYGCGGIEAALEGRTTGLVDNWVNPIREIYLQKQVEIDSLSSRKDKINRLAELNVIVQVKNLYQTSILRKCLREDNAPQIHGWVINLQTGLIKDLQVPLFKF</sequence>
<comment type="catalytic activity">
    <reaction evidence="7">
        <text>hydrogencarbonate + H(+) = CO2 + H2O</text>
        <dbReference type="Rhea" id="RHEA:10748"/>
        <dbReference type="ChEBI" id="CHEBI:15377"/>
        <dbReference type="ChEBI" id="CHEBI:15378"/>
        <dbReference type="ChEBI" id="CHEBI:16526"/>
        <dbReference type="ChEBI" id="CHEBI:17544"/>
        <dbReference type="EC" id="4.2.1.1"/>
    </reaction>
</comment>
<evidence type="ECO:0000313" key="11">
    <source>
        <dbReference type="Proteomes" id="UP000729733"/>
    </source>
</evidence>
<protein>
    <recommendedName>
        <fullName evidence="6">Carbonic anhydrase 2</fullName>
        <ecNumber evidence="2">4.2.1.1</ecNumber>
    </recommendedName>
    <alternativeName>
        <fullName evidence="8">Carbonate dehydratase 2</fullName>
    </alternativeName>
</protein>
<name>A0A964BNI1_9CYAN</name>
<evidence type="ECO:0000256" key="4">
    <source>
        <dbReference type="ARBA" id="ARBA00022833"/>
    </source>
</evidence>
<dbReference type="GO" id="GO:0008270">
    <property type="term" value="F:zinc ion binding"/>
    <property type="evidence" value="ECO:0007669"/>
    <property type="project" value="InterPro"/>
</dbReference>
<dbReference type="PANTHER" id="PTHR11002">
    <property type="entry name" value="CARBONIC ANHYDRASE"/>
    <property type="match status" value="1"/>
</dbReference>
<reference evidence="10" key="1">
    <citation type="journal article" date="2021" name="Antonie Van Leeuwenhoek">
        <title>Draft genome and description of Waterburya agarophytonicola gen. nov. sp. nov. (Pleurocapsales, Cyanobacteria): a seaweed symbiont.</title>
        <authorList>
            <person name="Bonthond G."/>
            <person name="Shalygin S."/>
            <person name="Bayer T."/>
            <person name="Weinberger F."/>
        </authorList>
    </citation>
    <scope>NUCLEOTIDE SEQUENCE</scope>
    <source>
        <strain evidence="10">KI4</strain>
    </source>
</reference>
<feature type="binding site" evidence="9">
    <location>
        <position position="100"/>
    </location>
    <ligand>
        <name>Zn(2+)</name>
        <dbReference type="ChEBI" id="CHEBI:29105"/>
    </ligand>
</feature>
<dbReference type="InterPro" id="IPR036874">
    <property type="entry name" value="Carbonic_anhydrase_sf"/>
</dbReference>
<proteinExistence type="inferred from homology"/>
<feature type="binding site" evidence="9">
    <location>
        <position position="103"/>
    </location>
    <ligand>
        <name>Zn(2+)</name>
        <dbReference type="ChEBI" id="CHEBI:29105"/>
    </ligand>
</feature>
<dbReference type="Pfam" id="PF00484">
    <property type="entry name" value="Pro_CA"/>
    <property type="match status" value="1"/>
</dbReference>
<gene>
    <name evidence="10" type="ORF">I4641_02645</name>
</gene>
<evidence type="ECO:0000256" key="9">
    <source>
        <dbReference type="PIRSR" id="PIRSR601765-1"/>
    </source>
</evidence>
<evidence type="ECO:0000256" key="6">
    <source>
        <dbReference type="ARBA" id="ARBA00039351"/>
    </source>
</evidence>
<comment type="caution">
    <text evidence="10">The sequence shown here is derived from an EMBL/GenBank/DDBJ whole genome shotgun (WGS) entry which is preliminary data.</text>
</comment>
<evidence type="ECO:0000256" key="1">
    <source>
        <dbReference type="ARBA" id="ARBA00006217"/>
    </source>
</evidence>
<feature type="binding site" evidence="9">
    <location>
        <position position="44"/>
    </location>
    <ligand>
        <name>Zn(2+)</name>
        <dbReference type="ChEBI" id="CHEBI:29105"/>
    </ligand>
</feature>
<dbReference type="GO" id="GO:0004089">
    <property type="term" value="F:carbonate dehydratase activity"/>
    <property type="evidence" value="ECO:0007669"/>
    <property type="project" value="UniProtKB-EC"/>
</dbReference>
<dbReference type="CDD" id="cd00883">
    <property type="entry name" value="beta_CA_cladeA"/>
    <property type="match status" value="1"/>
</dbReference>
<dbReference type="FunFam" id="3.40.1050.10:FF:000001">
    <property type="entry name" value="Carbonic anhydrase"/>
    <property type="match status" value="1"/>
</dbReference>
<organism evidence="10 11">
    <name type="scientific">Waterburya agarophytonicola KI4</name>
    <dbReference type="NCBI Taxonomy" id="2874699"/>
    <lineage>
        <taxon>Bacteria</taxon>
        <taxon>Bacillati</taxon>
        <taxon>Cyanobacteriota</taxon>
        <taxon>Cyanophyceae</taxon>
        <taxon>Pleurocapsales</taxon>
        <taxon>Hyellaceae</taxon>
        <taxon>Waterburya</taxon>
        <taxon>Waterburya agarophytonicola</taxon>
    </lineage>
</organism>
<dbReference type="EMBL" id="JADWDC010000004">
    <property type="protein sequence ID" value="MCC0175881.1"/>
    <property type="molecule type" value="Genomic_DNA"/>
</dbReference>
<dbReference type="Proteomes" id="UP000729733">
    <property type="component" value="Unassembled WGS sequence"/>
</dbReference>
<dbReference type="RefSeq" id="WP_229638880.1">
    <property type="nucleotide sequence ID" value="NZ_JADWDC010000004.1"/>
</dbReference>